<evidence type="ECO:0000313" key="2">
    <source>
        <dbReference type="Proteomes" id="UP000002281"/>
    </source>
</evidence>
<reference evidence="1" key="3">
    <citation type="submission" date="2025-09" db="UniProtKB">
        <authorList>
            <consortium name="Ensembl"/>
        </authorList>
    </citation>
    <scope>IDENTIFICATION</scope>
    <source>
        <strain evidence="1">Thoroughbred</strain>
    </source>
</reference>
<dbReference type="AlphaFoldDB" id="A0A9L0SPJ1"/>
<name>A0A9L0SPJ1_HORSE</name>
<accession>A0A9L0SPJ1</accession>
<proteinExistence type="predicted"/>
<dbReference type="GeneTree" id="ENSGT00940000163158"/>
<dbReference type="Proteomes" id="UP000002281">
    <property type="component" value="Chromosome 7"/>
</dbReference>
<reference evidence="1 2" key="1">
    <citation type="journal article" date="2009" name="Science">
        <title>Genome sequence, comparative analysis, and population genetics of the domestic horse.</title>
        <authorList>
            <consortium name="Broad Institute Genome Sequencing Platform"/>
            <consortium name="Broad Institute Whole Genome Assembly Team"/>
            <person name="Wade C.M."/>
            <person name="Giulotto E."/>
            <person name="Sigurdsson S."/>
            <person name="Zoli M."/>
            <person name="Gnerre S."/>
            <person name="Imsland F."/>
            <person name="Lear T.L."/>
            <person name="Adelson D.L."/>
            <person name="Bailey E."/>
            <person name="Bellone R.R."/>
            <person name="Bloecker H."/>
            <person name="Distl O."/>
            <person name="Edgar R.C."/>
            <person name="Garber M."/>
            <person name="Leeb T."/>
            <person name="Mauceli E."/>
            <person name="MacLeod J.N."/>
            <person name="Penedo M.C.T."/>
            <person name="Raison J.M."/>
            <person name="Sharpe T."/>
            <person name="Vogel J."/>
            <person name="Andersson L."/>
            <person name="Antczak D.F."/>
            <person name="Biagi T."/>
            <person name="Binns M.M."/>
            <person name="Chowdhary B.P."/>
            <person name="Coleman S.J."/>
            <person name="Della Valle G."/>
            <person name="Fryc S."/>
            <person name="Guerin G."/>
            <person name="Hasegawa T."/>
            <person name="Hill E.W."/>
            <person name="Jurka J."/>
            <person name="Kiialainen A."/>
            <person name="Lindgren G."/>
            <person name="Liu J."/>
            <person name="Magnani E."/>
            <person name="Mickelson J.R."/>
            <person name="Murray J."/>
            <person name="Nergadze S.G."/>
            <person name="Onofrio R."/>
            <person name="Pedroni S."/>
            <person name="Piras M.F."/>
            <person name="Raudsepp T."/>
            <person name="Rocchi M."/>
            <person name="Roeed K.H."/>
            <person name="Ryder O.A."/>
            <person name="Searle S."/>
            <person name="Skow L."/>
            <person name="Swinburne J.E."/>
            <person name="Syvaenen A.C."/>
            <person name="Tozaki T."/>
            <person name="Valberg S.J."/>
            <person name="Vaudin M."/>
            <person name="White J.R."/>
            <person name="Zody M.C."/>
            <person name="Lander E.S."/>
            <person name="Lindblad-Toh K."/>
        </authorList>
    </citation>
    <scope>NUCLEOTIDE SEQUENCE [LARGE SCALE GENOMIC DNA]</scope>
    <source>
        <strain evidence="1 2">Thoroughbred</strain>
    </source>
</reference>
<keyword evidence="2" id="KW-1185">Reference proteome</keyword>
<sequence length="137" mass="15171">MGKHLLLPLIILSSLLGFLQALTCLKCDRVNTSGVCQSGASFCQTKGSQQCYVRKVYEALYCFHCDRVNASGVCVSGERFCETTATEQCYVKKVYEGTTVLFGYQGCKNLCFPFMGCSNKYTVELTCCNSSSFCNKF</sequence>
<protein>
    <submittedName>
        <fullName evidence="1">Uncharacterized protein</fullName>
    </submittedName>
</protein>
<evidence type="ECO:0000313" key="1">
    <source>
        <dbReference type="Ensembl" id="ENSECAP00000076142.1"/>
    </source>
</evidence>
<organism evidence="1 2">
    <name type="scientific">Equus caballus</name>
    <name type="common">Horse</name>
    <dbReference type="NCBI Taxonomy" id="9796"/>
    <lineage>
        <taxon>Eukaryota</taxon>
        <taxon>Metazoa</taxon>
        <taxon>Chordata</taxon>
        <taxon>Craniata</taxon>
        <taxon>Vertebrata</taxon>
        <taxon>Euteleostomi</taxon>
        <taxon>Mammalia</taxon>
        <taxon>Eutheria</taxon>
        <taxon>Laurasiatheria</taxon>
        <taxon>Perissodactyla</taxon>
        <taxon>Equidae</taxon>
        <taxon>Equus</taxon>
    </lineage>
</organism>
<dbReference type="Ensembl" id="ENSECAT00000110145.1">
    <property type="protein sequence ID" value="ENSECAP00000076142.1"/>
    <property type="gene ID" value="ENSECAG00000044123.1"/>
</dbReference>
<reference evidence="1" key="2">
    <citation type="submission" date="2025-08" db="UniProtKB">
        <authorList>
            <consortium name="Ensembl"/>
        </authorList>
    </citation>
    <scope>IDENTIFICATION</scope>
    <source>
        <strain evidence="1">Thoroughbred</strain>
    </source>
</reference>